<dbReference type="Proteomes" id="UP000324209">
    <property type="component" value="Chromosome"/>
</dbReference>
<keyword evidence="1" id="KW-0732">Signal</keyword>
<reference evidence="2 3" key="1">
    <citation type="submission" date="2019-02" db="EMBL/GenBank/DDBJ databases">
        <title>Complete Genome Sequence and Methylome Analysis of free living Spirochaetas.</title>
        <authorList>
            <person name="Fomenkov A."/>
            <person name="Dubinina G."/>
            <person name="Leshcheva N."/>
            <person name="Mikheeva N."/>
            <person name="Grabovich M."/>
            <person name="Vincze T."/>
            <person name="Roberts R.J."/>
        </authorList>
    </citation>
    <scope>NUCLEOTIDE SEQUENCE [LARGE SCALE GENOMIC DNA]</scope>
    <source>
        <strain evidence="2 3">K2</strain>
    </source>
</reference>
<evidence type="ECO:0000256" key="1">
    <source>
        <dbReference type="SAM" id="SignalP"/>
    </source>
</evidence>
<dbReference type="OrthoDB" id="370759at2"/>
<feature type="chain" id="PRO_5022813578" description="GWxTD domain-containing protein" evidence="1">
    <location>
        <begin position="23"/>
        <end position="419"/>
    </location>
</feature>
<protein>
    <recommendedName>
        <fullName evidence="4">GWxTD domain-containing protein</fullName>
    </recommendedName>
</protein>
<dbReference type="EMBL" id="CP036150">
    <property type="protein sequence ID" value="QEN07971.1"/>
    <property type="molecule type" value="Genomic_DNA"/>
</dbReference>
<gene>
    <name evidence="2" type="ORF">EXM22_08230</name>
</gene>
<dbReference type="AlphaFoldDB" id="A0A5C1QK49"/>
<keyword evidence="3" id="KW-1185">Reference proteome</keyword>
<feature type="signal peptide" evidence="1">
    <location>
        <begin position="1"/>
        <end position="22"/>
    </location>
</feature>
<dbReference type="KEGG" id="ock:EXM22_08230"/>
<evidence type="ECO:0000313" key="3">
    <source>
        <dbReference type="Proteomes" id="UP000324209"/>
    </source>
</evidence>
<evidence type="ECO:0008006" key="4">
    <source>
        <dbReference type="Google" id="ProtNLM"/>
    </source>
</evidence>
<proteinExistence type="predicted"/>
<sequence length="419" mass="47729">MKKMKQLLYILLLCLLTGQISAQTAESELKKVYAPFPSRLSAKTKGTGILLTWKDAKNLNNPTYNIYESMSPIDPESFIYEKKIATLSQGIENYLYEPGDSIPRYFLILAEEDGILFDVFIPYRNMTMESVSAAVMDIQEEKATRISSLEVLPKAQSLLIKGRSSRPQRAVILFRSTEPMEKREDLSKATKIRVFLNETIELRDQVIPGIPFYYALVDKELYESGSSVLLYDGSVTPQGVTIPLEDLNPDISQIYHYTSRPAPLPLLNVELDIEKGNKLPDPGVPSIPVELSSETENSLASLNLGKAVHPAVWRQAQLLSVDRAEQGPTETSWVNNLMRHNDWESILTGTEEQLKITFDEEIKSRLFFYKGQANYFLGNLEYAFMDFLSSREVYYSESNAWISSIYEQRKKRDLSRNLD</sequence>
<accession>A0A5C1QK49</accession>
<name>A0A5C1QK49_9SPIO</name>
<organism evidence="2 3">
    <name type="scientific">Oceanispirochaeta crateris</name>
    <dbReference type="NCBI Taxonomy" id="2518645"/>
    <lineage>
        <taxon>Bacteria</taxon>
        <taxon>Pseudomonadati</taxon>
        <taxon>Spirochaetota</taxon>
        <taxon>Spirochaetia</taxon>
        <taxon>Spirochaetales</taxon>
        <taxon>Spirochaetaceae</taxon>
        <taxon>Oceanispirochaeta</taxon>
    </lineage>
</organism>
<evidence type="ECO:0000313" key="2">
    <source>
        <dbReference type="EMBL" id="QEN07971.1"/>
    </source>
</evidence>